<evidence type="ECO:0000313" key="2">
    <source>
        <dbReference type="EMBL" id="KHL24294.1"/>
    </source>
</evidence>
<name>A0A0B2BSC1_9SPHN</name>
<dbReference type="STRING" id="1572751.PK98_15140"/>
<evidence type="ECO:0000313" key="3">
    <source>
        <dbReference type="Proteomes" id="UP000030988"/>
    </source>
</evidence>
<proteinExistence type="predicted"/>
<keyword evidence="1" id="KW-0812">Transmembrane</keyword>
<feature type="transmembrane region" description="Helical" evidence="1">
    <location>
        <begin position="48"/>
        <end position="73"/>
    </location>
</feature>
<keyword evidence="3" id="KW-1185">Reference proteome</keyword>
<accession>A0A0B2BSC1</accession>
<gene>
    <name evidence="2" type="ORF">PK98_15140</name>
</gene>
<dbReference type="EMBL" id="JTDN01000003">
    <property type="protein sequence ID" value="KHL24294.1"/>
    <property type="molecule type" value="Genomic_DNA"/>
</dbReference>
<dbReference type="AlphaFoldDB" id="A0A0B2BSC1"/>
<keyword evidence="1" id="KW-1133">Transmembrane helix</keyword>
<evidence type="ECO:0000256" key="1">
    <source>
        <dbReference type="SAM" id="Phobius"/>
    </source>
</evidence>
<protein>
    <submittedName>
        <fullName evidence="2">Uncharacterized protein</fullName>
    </submittedName>
</protein>
<comment type="caution">
    <text evidence="2">The sequence shown here is derived from an EMBL/GenBank/DDBJ whole genome shotgun (WGS) entry which is preliminary data.</text>
</comment>
<dbReference type="Proteomes" id="UP000030988">
    <property type="component" value="Unassembled WGS sequence"/>
</dbReference>
<organism evidence="2 3">
    <name type="scientific">Croceibacterium mercuriale</name>
    <dbReference type="NCBI Taxonomy" id="1572751"/>
    <lineage>
        <taxon>Bacteria</taxon>
        <taxon>Pseudomonadati</taxon>
        <taxon>Pseudomonadota</taxon>
        <taxon>Alphaproteobacteria</taxon>
        <taxon>Sphingomonadales</taxon>
        <taxon>Erythrobacteraceae</taxon>
        <taxon>Croceibacterium</taxon>
    </lineage>
</organism>
<keyword evidence="1" id="KW-0472">Membrane</keyword>
<sequence>MVDAAGLSHIARAIQGESFTVCDLSVHGVAGCAQMRDGVHQQQMIADLVAIGFCLFVAALVGGIAVAFVDLAGRAARPFQRRRQRRRQLAAANDDTTVMGAVA</sequence>
<reference evidence="2 3" key="1">
    <citation type="submission" date="2014-11" db="EMBL/GenBank/DDBJ databases">
        <title>Draft genome sequence of Kirrobacter mercurialis.</title>
        <authorList>
            <person name="Coil D.A."/>
            <person name="Eisen J.A."/>
        </authorList>
    </citation>
    <scope>NUCLEOTIDE SEQUENCE [LARGE SCALE GENOMIC DNA]</scope>
    <source>
        <strain evidence="2 3">Coronado</strain>
    </source>
</reference>